<evidence type="ECO:0000313" key="1">
    <source>
        <dbReference type="EMBL" id="EJD33106.1"/>
    </source>
</evidence>
<gene>
    <name evidence="1" type="ORF">AURDEDRAFT_131854</name>
</gene>
<dbReference type="InParanoid" id="J0L9Q7"/>
<dbReference type="KEGG" id="adl:AURDEDRAFT_131854"/>
<name>J0L9Q7_AURST</name>
<reference evidence="2" key="1">
    <citation type="journal article" date="2012" name="Science">
        <title>The Paleozoic origin of enzymatic lignin decomposition reconstructed from 31 fungal genomes.</title>
        <authorList>
            <person name="Floudas D."/>
            <person name="Binder M."/>
            <person name="Riley R."/>
            <person name="Barry K."/>
            <person name="Blanchette R.A."/>
            <person name="Henrissat B."/>
            <person name="Martinez A.T."/>
            <person name="Otillar R."/>
            <person name="Spatafora J.W."/>
            <person name="Yadav J.S."/>
            <person name="Aerts A."/>
            <person name="Benoit I."/>
            <person name="Boyd A."/>
            <person name="Carlson A."/>
            <person name="Copeland A."/>
            <person name="Coutinho P.M."/>
            <person name="de Vries R.P."/>
            <person name="Ferreira P."/>
            <person name="Findley K."/>
            <person name="Foster B."/>
            <person name="Gaskell J."/>
            <person name="Glotzer D."/>
            <person name="Gorecki P."/>
            <person name="Heitman J."/>
            <person name="Hesse C."/>
            <person name="Hori C."/>
            <person name="Igarashi K."/>
            <person name="Jurgens J.A."/>
            <person name="Kallen N."/>
            <person name="Kersten P."/>
            <person name="Kohler A."/>
            <person name="Kuees U."/>
            <person name="Kumar T.K.A."/>
            <person name="Kuo A."/>
            <person name="LaButti K."/>
            <person name="Larrondo L.F."/>
            <person name="Lindquist E."/>
            <person name="Ling A."/>
            <person name="Lombard V."/>
            <person name="Lucas S."/>
            <person name="Lundell T."/>
            <person name="Martin R."/>
            <person name="McLaughlin D.J."/>
            <person name="Morgenstern I."/>
            <person name="Morin E."/>
            <person name="Murat C."/>
            <person name="Nagy L.G."/>
            <person name="Nolan M."/>
            <person name="Ohm R.A."/>
            <person name="Patyshakuliyeva A."/>
            <person name="Rokas A."/>
            <person name="Ruiz-Duenas F.J."/>
            <person name="Sabat G."/>
            <person name="Salamov A."/>
            <person name="Samejima M."/>
            <person name="Schmutz J."/>
            <person name="Slot J.C."/>
            <person name="St John F."/>
            <person name="Stenlid J."/>
            <person name="Sun H."/>
            <person name="Sun S."/>
            <person name="Syed K."/>
            <person name="Tsang A."/>
            <person name="Wiebenga A."/>
            <person name="Young D."/>
            <person name="Pisabarro A."/>
            <person name="Eastwood D.C."/>
            <person name="Martin F."/>
            <person name="Cullen D."/>
            <person name="Grigoriev I.V."/>
            <person name="Hibbett D.S."/>
        </authorList>
    </citation>
    <scope>NUCLEOTIDE SEQUENCE [LARGE SCALE GENOMIC DNA]</scope>
    <source>
        <strain evidence="2">TFB10046</strain>
    </source>
</reference>
<dbReference type="EMBL" id="JH688435">
    <property type="protein sequence ID" value="EJD33106.1"/>
    <property type="molecule type" value="Genomic_DNA"/>
</dbReference>
<dbReference type="Proteomes" id="UP000006514">
    <property type="component" value="Unassembled WGS sequence"/>
</dbReference>
<dbReference type="AlphaFoldDB" id="J0L9Q7"/>
<keyword evidence="2" id="KW-1185">Reference proteome</keyword>
<organism evidence="1 2">
    <name type="scientific">Auricularia subglabra (strain TFB-10046 / SS5)</name>
    <name type="common">White-rot fungus</name>
    <name type="synonym">Auricularia delicata (strain TFB10046)</name>
    <dbReference type="NCBI Taxonomy" id="717982"/>
    <lineage>
        <taxon>Eukaryota</taxon>
        <taxon>Fungi</taxon>
        <taxon>Dikarya</taxon>
        <taxon>Basidiomycota</taxon>
        <taxon>Agaricomycotina</taxon>
        <taxon>Agaricomycetes</taxon>
        <taxon>Auriculariales</taxon>
        <taxon>Auriculariaceae</taxon>
        <taxon>Auricularia</taxon>
    </lineage>
</organism>
<accession>J0L9Q7</accession>
<proteinExistence type="predicted"/>
<evidence type="ECO:0000313" key="2">
    <source>
        <dbReference type="Proteomes" id="UP000006514"/>
    </source>
</evidence>
<protein>
    <submittedName>
        <fullName evidence="1">Uncharacterized protein</fullName>
    </submittedName>
</protein>
<sequence>MSPGDAARRIGSRKRESWGQPLRCLLEQQHWEAERVTIGADVATYPRASTSGWWWLLWVHERTRQRRDSEDKCLVPDHVRQSALILYSVNSVRDLGTTKRGDKRKVQRVADDGRDAVRRHAPNVTSTTSLASTQTVPDEIPMTRNLQRLQTARVRQRTREMMRTPSTKPVSVVPAGCASKLEVPSQFNLPIRRSCEDGLTI</sequence>